<feature type="compositionally biased region" description="Polar residues" evidence="4">
    <location>
        <begin position="428"/>
        <end position="441"/>
    </location>
</feature>
<dbReference type="InterPro" id="IPR010294">
    <property type="entry name" value="ADAMTS_spacer1"/>
</dbReference>
<feature type="compositionally biased region" description="Polar residues" evidence="4">
    <location>
        <begin position="449"/>
        <end position="463"/>
    </location>
</feature>
<dbReference type="InterPro" id="IPR036383">
    <property type="entry name" value="TSP1_rpt_sf"/>
</dbReference>
<dbReference type="PRINTS" id="PR01857">
    <property type="entry name" value="ADAMTSFAMILY"/>
</dbReference>
<dbReference type="RefSeq" id="XP_013794892.1">
    <property type="nucleotide sequence ID" value="XM_013939438.2"/>
</dbReference>
<dbReference type="InterPro" id="IPR000884">
    <property type="entry name" value="TSP1_rpt"/>
</dbReference>
<dbReference type="Pfam" id="PF05986">
    <property type="entry name" value="ADAMTS_spacer1"/>
    <property type="match status" value="1"/>
</dbReference>
<feature type="chain" id="PRO_5045023112" evidence="5">
    <location>
        <begin position="21"/>
        <end position="703"/>
    </location>
</feature>
<sequence length="703" mass="79765">MSWPVECGLLFLLTWTFADSTDFQVILETPSHRNQVPSTDLHASSAHWSECSRSCGNGVSTRNRMCATRSDDLVQSSRCSGGSIERKVCHTQDCPTDTKGFLELQCYLHNGLEVAGHVVQQWVPDYRGSNPCHLQCRAVRLGFVYSFGKVIDGTSCSHENGSICVDGRCLTVGCDGYIESQKVLDMCGECDGDNSTCNHHEGIFNGQRPDTPVLLPSVLSTLHTFHGFGRGYSKITIIPKGARNIQIEDNSGNYLALMDDKSSFINGHWMLDLPGYYRVAGTKLHYSRTPEKETISAPGPTDRHLTLLVLLIERNPGIHYQYWLSKEETSTIQPRISPVDVSIHATSVSTRASPSTAIAPVTTGLITPVRQSNRSFPSFYRTTFPTFEQTTLQPRSPQETYKQYVTSAPKTSSNINNRSIGHTRETLQKSNVGISHSTNKPESGKVHSSRNMAEFQQNRNNIRNSDHLHTTLKPQQPSRDHEKLKKQKGQNYPSVFTSRRRTSKPYSVVSRLPKFNSSLPHSTSRFSSNKNFQTMNKILKNQNKHPHNKKFHYAGPLARGRKFLSGSIKSRKKYWKGSCPSCKKVKNQRKHFCMSDLVLRVVVFDSQIVKGQNRYDVRIIQSYKNTIAVLPREYLWSLDSCRCPRLRVGREYIVMARSGPGFRRNETRFLLDKSSFVRRYKQQRALRILKLKKLQNKKCKKFS</sequence>
<dbReference type="InterPro" id="IPR001134">
    <property type="entry name" value="Netrin_domain"/>
</dbReference>
<dbReference type="RefSeq" id="XP_022238366.1">
    <property type="nucleotide sequence ID" value="XM_022382658.1"/>
</dbReference>
<gene>
    <name evidence="8 9" type="primary">LOC106478860</name>
</gene>
<keyword evidence="3" id="KW-1015">Disulfide bond</keyword>
<accession>A0ABM1S411</accession>
<evidence type="ECO:0000313" key="7">
    <source>
        <dbReference type="Proteomes" id="UP000694941"/>
    </source>
</evidence>
<dbReference type="SUPFAM" id="SSF82895">
    <property type="entry name" value="TSP-1 type 1 repeat"/>
    <property type="match status" value="1"/>
</dbReference>
<keyword evidence="2" id="KW-0964">Secreted</keyword>
<evidence type="ECO:0000256" key="1">
    <source>
        <dbReference type="ARBA" id="ARBA00004613"/>
    </source>
</evidence>
<evidence type="ECO:0000256" key="3">
    <source>
        <dbReference type="ARBA" id="ARBA00023157"/>
    </source>
</evidence>
<dbReference type="PANTHER" id="PTHR13723:SF317">
    <property type="entry name" value="ADAMTS_ADAMTS-LIKE SPACER 1 DOMAIN-CONTAINING PROTEIN"/>
    <property type="match status" value="1"/>
</dbReference>
<dbReference type="InterPro" id="IPR013273">
    <property type="entry name" value="ADAMTS/ADAMTS-like"/>
</dbReference>
<evidence type="ECO:0000256" key="2">
    <source>
        <dbReference type="ARBA" id="ARBA00022525"/>
    </source>
</evidence>
<reference evidence="8 9" key="1">
    <citation type="submission" date="2025-05" db="UniProtKB">
        <authorList>
            <consortium name="RefSeq"/>
        </authorList>
    </citation>
    <scope>IDENTIFICATION</scope>
    <source>
        <tissue evidence="8 9">Muscle</tissue>
    </source>
</reference>
<comment type="subcellular location">
    <subcellularLocation>
        <location evidence="1">Secreted</location>
    </subcellularLocation>
</comment>
<dbReference type="InterPro" id="IPR050439">
    <property type="entry name" value="ADAMTS_ADAMTS-like"/>
</dbReference>
<dbReference type="SMART" id="SM00209">
    <property type="entry name" value="TSP1"/>
    <property type="match status" value="1"/>
</dbReference>
<dbReference type="Gene3D" id="2.40.50.120">
    <property type="match status" value="1"/>
</dbReference>
<keyword evidence="5" id="KW-0732">Signal</keyword>
<dbReference type="SUPFAM" id="SSF50242">
    <property type="entry name" value="TIMP-like"/>
    <property type="match status" value="1"/>
</dbReference>
<keyword evidence="7" id="KW-1185">Reference proteome</keyword>
<dbReference type="SMART" id="SM00643">
    <property type="entry name" value="C345C"/>
    <property type="match status" value="1"/>
</dbReference>
<dbReference type="InterPro" id="IPR018933">
    <property type="entry name" value="Netrin_module_non-TIMP"/>
</dbReference>
<dbReference type="GeneID" id="106478860"/>
<dbReference type="InterPro" id="IPR008993">
    <property type="entry name" value="TIMP-like_OB-fold"/>
</dbReference>
<evidence type="ECO:0000313" key="8">
    <source>
        <dbReference type="RefSeq" id="XP_013794892.1"/>
    </source>
</evidence>
<dbReference type="Pfam" id="PF19236">
    <property type="entry name" value="ADAMTS_CR_3"/>
    <property type="match status" value="1"/>
</dbReference>
<feature type="region of interest" description="Disordered" evidence="4">
    <location>
        <begin position="406"/>
        <end position="505"/>
    </location>
</feature>
<dbReference type="InterPro" id="IPR045371">
    <property type="entry name" value="ADAMTS_CR_3"/>
</dbReference>
<organism evidence="7 9">
    <name type="scientific">Limulus polyphemus</name>
    <name type="common">Atlantic horseshoe crab</name>
    <dbReference type="NCBI Taxonomy" id="6850"/>
    <lineage>
        <taxon>Eukaryota</taxon>
        <taxon>Metazoa</taxon>
        <taxon>Ecdysozoa</taxon>
        <taxon>Arthropoda</taxon>
        <taxon>Chelicerata</taxon>
        <taxon>Merostomata</taxon>
        <taxon>Xiphosura</taxon>
        <taxon>Limulidae</taxon>
        <taxon>Limulus</taxon>
    </lineage>
</organism>
<feature type="domain" description="NTR" evidence="6">
    <location>
        <begin position="579"/>
        <end position="699"/>
    </location>
</feature>
<dbReference type="PROSITE" id="PS50092">
    <property type="entry name" value="TSP1"/>
    <property type="match status" value="1"/>
</dbReference>
<dbReference type="PROSITE" id="PS50189">
    <property type="entry name" value="NTR"/>
    <property type="match status" value="1"/>
</dbReference>
<evidence type="ECO:0000256" key="5">
    <source>
        <dbReference type="SAM" id="SignalP"/>
    </source>
</evidence>
<evidence type="ECO:0000256" key="4">
    <source>
        <dbReference type="SAM" id="MobiDB-lite"/>
    </source>
</evidence>
<dbReference type="Gene3D" id="2.20.100.10">
    <property type="entry name" value="Thrombospondin type-1 (TSP1) repeat"/>
    <property type="match status" value="1"/>
</dbReference>
<dbReference type="Pfam" id="PF01759">
    <property type="entry name" value="NTR"/>
    <property type="match status" value="1"/>
</dbReference>
<protein>
    <submittedName>
        <fullName evidence="8 9">ADAMTS-like protein 5</fullName>
    </submittedName>
</protein>
<feature type="compositionally biased region" description="Polar residues" evidence="4">
    <location>
        <begin position="406"/>
        <end position="420"/>
    </location>
</feature>
<dbReference type="Gene3D" id="2.60.120.830">
    <property type="match status" value="1"/>
</dbReference>
<name>A0ABM1S411_LIMPO</name>
<evidence type="ECO:0000313" key="9">
    <source>
        <dbReference type="RefSeq" id="XP_022238366.1"/>
    </source>
</evidence>
<dbReference type="Pfam" id="PF00090">
    <property type="entry name" value="TSP_1"/>
    <property type="match status" value="1"/>
</dbReference>
<evidence type="ECO:0000259" key="6">
    <source>
        <dbReference type="PROSITE" id="PS50189"/>
    </source>
</evidence>
<feature type="signal peptide" evidence="5">
    <location>
        <begin position="1"/>
        <end position="20"/>
    </location>
</feature>
<dbReference type="PANTHER" id="PTHR13723">
    <property type="entry name" value="ADAMTS A DISINTEGRIN AND METALLOPROTEASE WITH THROMBOSPONDIN MOTIFS PROTEASE"/>
    <property type="match status" value="1"/>
</dbReference>
<proteinExistence type="predicted"/>
<dbReference type="Proteomes" id="UP000694941">
    <property type="component" value="Unplaced"/>
</dbReference>